<organism evidence="2 3">
    <name type="scientific">Schistosoma mattheei</name>
    <dbReference type="NCBI Taxonomy" id="31246"/>
    <lineage>
        <taxon>Eukaryota</taxon>
        <taxon>Metazoa</taxon>
        <taxon>Spiralia</taxon>
        <taxon>Lophotrochozoa</taxon>
        <taxon>Platyhelminthes</taxon>
        <taxon>Trematoda</taxon>
        <taxon>Digenea</taxon>
        <taxon>Strigeidida</taxon>
        <taxon>Schistosomatoidea</taxon>
        <taxon>Schistosomatidae</taxon>
        <taxon>Schistosoma</taxon>
    </lineage>
</organism>
<gene>
    <name evidence="2" type="ORF">SMTD_LOCUS15850</name>
</gene>
<accession>A0A3P8FUX1</accession>
<evidence type="ECO:0000256" key="1">
    <source>
        <dbReference type="SAM" id="MobiDB-lite"/>
    </source>
</evidence>
<protein>
    <submittedName>
        <fullName evidence="2">Uncharacterized protein</fullName>
    </submittedName>
</protein>
<dbReference type="EMBL" id="UZAL01036381">
    <property type="protein sequence ID" value="VDP69710.1"/>
    <property type="molecule type" value="Genomic_DNA"/>
</dbReference>
<name>A0A3P8FUX1_9TREM</name>
<dbReference type="Proteomes" id="UP000269396">
    <property type="component" value="Unassembled WGS sequence"/>
</dbReference>
<evidence type="ECO:0000313" key="3">
    <source>
        <dbReference type="Proteomes" id="UP000269396"/>
    </source>
</evidence>
<feature type="region of interest" description="Disordered" evidence="1">
    <location>
        <begin position="86"/>
        <end position="108"/>
    </location>
</feature>
<keyword evidence="3" id="KW-1185">Reference proteome</keyword>
<feature type="compositionally biased region" description="Polar residues" evidence="1">
    <location>
        <begin position="91"/>
        <end position="108"/>
    </location>
</feature>
<evidence type="ECO:0000313" key="2">
    <source>
        <dbReference type="EMBL" id="VDP69710.1"/>
    </source>
</evidence>
<reference evidence="2 3" key="1">
    <citation type="submission" date="2018-11" db="EMBL/GenBank/DDBJ databases">
        <authorList>
            <consortium name="Pathogen Informatics"/>
        </authorList>
    </citation>
    <scope>NUCLEOTIDE SEQUENCE [LARGE SCALE GENOMIC DNA]</scope>
    <source>
        <strain>Denwood</strain>
        <strain evidence="3">Zambia</strain>
    </source>
</reference>
<dbReference type="AlphaFoldDB" id="A0A3P8FUX1"/>
<feature type="compositionally biased region" description="Polar residues" evidence="1">
    <location>
        <begin position="164"/>
        <end position="177"/>
    </location>
</feature>
<proteinExistence type="predicted"/>
<sequence>MKGSNCNDESTLSTSLPVTNEPIKTVKELIAFYYYWKRKGTSSCSSSSSSASISGVGGGGHGGLSSVAANFATAVVAATLNTTTTDTSVAGANNNHIPSSLSGNTTPFESANNMNGSAFSTQAHITSVSVKKRKPTNRGCVPNTGHDDVDIPVTSGEKAEEITPVSTTSNADSLSTSRSRKRVCRNCSVELASTGESPPSPMVCMQKLHFIVFLHNRSFHSDLTIEVVYYVDPIGLY</sequence>
<feature type="region of interest" description="Disordered" evidence="1">
    <location>
        <begin position="127"/>
        <end position="177"/>
    </location>
</feature>